<accession>A0A544T1V7</accession>
<dbReference type="AlphaFoldDB" id="A0A544T1V7"/>
<evidence type="ECO:0000313" key="2">
    <source>
        <dbReference type="Proteomes" id="UP000317316"/>
    </source>
</evidence>
<dbReference type="RefSeq" id="WP_142539877.1">
    <property type="nucleotide sequence ID" value="NZ_BMIE01000007.1"/>
</dbReference>
<name>A0A544T1V7_9BACI</name>
<keyword evidence="2" id="KW-1185">Reference proteome</keyword>
<gene>
    <name evidence="1" type="ORF">FG382_15930</name>
</gene>
<dbReference type="Proteomes" id="UP000317316">
    <property type="component" value="Unassembled WGS sequence"/>
</dbReference>
<evidence type="ECO:0000313" key="1">
    <source>
        <dbReference type="EMBL" id="TQR11432.1"/>
    </source>
</evidence>
<reference evidence="1 2" key="1">
    <citation type="submission" date="2019-05" db="EMBL/GenBank/DDBJ databases">
        <title>Psychrobacillus vulpis sp. nov., a new species isolated from feces of a red fox that inhabits in The Tablas de Daimiel Natural Park, Albacete, Spain.</title>
        <authorList>
            <person name="Rodriguez M."/>
            <person name="Reina J.C."/>
            <person name="Bejar V."/>
            <person name="Llamas I."/>
        </authorList>
    </citation>
    <scope>NUCLEOTIDE SEQUENCE [LARGE SCALE GENOMIC DNA]</scope>
    <source>
        <strain evidence="1 2">NEAU-3TGS17</strain>
    </source>
</reference>
<dbReference type="EMBL" id="VDGH01000009">
    <property type="protein sequence ID" value="TQR11432.1"/>
    <property type="molecule type" value="Genomic_DNA"/>
</dbReference>
<protein>
    <submittedName>
        <fullName evidence="1">Uncharacterized protein</fullName>
    </submittedName>
</protein>
<sequence length="289" mass="34422">MPDKKVNKLKIKSDYYTDLAFTERKINIAEFERKHKWGNNEKWEEMKYIASTPFFLHSFLTSLNVEQRLRAVKDLYGYSFKELKGLGKFGGSVHKFFKNQQGYTGDKMLTEQRARLAITLDIPIIYILKDKPTFIQREQYNYLEYHEIAKTITFSELNNILVRPIQREISAYKIEINKDNPFYCGSALSQINCRVDLHKTFFSIEFYLHSRLDVDLYSINRIVEKFDYKIFRIIISTALLRDTYKLSLICTYIEEQKEDAKNFSEKLIRINNGTVLFPYNYDFEKVVPF</sequence>
<organism evidence="1 2">
    <name type="scientific">Psychrobacillus lasiicapitis</name>
    <dbReference type="NCBI Taxonomy" id="1636719"/>
    <lineage>
        <taxon>Bacteria</taxon>
        <taxon>Bacillati</taxon>
        <taxon>Bacillota</taxon>
        <taxon>Bacilli</taxon>
        <taxon>Bacillales</taxon>
        <taxon>Bacillaceae</taxon>
        <taxon>Psychrobacillus</taxon>
    </lineage>
</organism>
<comment type="caution">
    <text evidence="1">The sequence shown here is derived from an EMBL/GenBank/DDBJ whole genome shotgun (WGS) entry which is preliminary data.</text>
</comment>
<proteinExistence type="predicted"/>